<gene>
    <name evidence="3" type="ORF">BCV71DRAFT_262942</name>
</gene>
<feature type="region of interest" description="Disordered" evidence="1">
    <location>
        <begin position="128"/>
        <end position="152"/>
    </location>
</feature>
<protein>
    <recommendedName>
        <fullName evidence="2">PAS fold-3 domain-containing protein</fullName>
    </recommendedName>
</protein>
<evidence type="ECO:0000313" key="4">
    <source>
        <dbReference type="Proteomes" id="UP000242381"/>
    </source>
</evidence>
<accession>A0A1X0S5L1</accession>
<dbReference type="InterPro" id="IPR000014">
    <property type="entry name" value="PAS"/>
</dbReference>
<dbReference type="CDD" id="cd00130">
    <property type="entry name" value="PAS"/>
    <property type="match status" value="1"/>
</dbReference>
<organism evidence="3 4">
    <name type="scientific">Rhizopus microsporus</name>
    <dbReference type="NCBI Taxonomy" id="58291"/>
    <lineage>
        <taxon>Eukaryota</taxon>
        <taxon>Fungi</taxon>
        <taxon>Fungi incertae sedis</taxon>
        <taxon>Mucoromycota</taxon>
        <taxon>Mucoromycotina</taxon>
        <taxon>Mucoromycetes</taxon>
        <taxon>Mucorales</taxon>
        <taxon>Mucorineae</taxon>
        <taxon>Rhizopodaceae</taxon>
        <taxon>Rhizopus</taxon>
    </lineage>
</organism>
<dbReference type="AlphaFoldDB" id="A0A1X0S5L1"/>
<dbReference type="Proteomes" id="UP000242381">
    <property type="component" value="Unassembled WGS sequence"/>
</dbReference>
<dbReference type="VEuPathDB" id="FungiDB:BCV72DRAFT_222546"/>
<dbReference type="Gene3D" id="3.30.450.20">
    <property type="entry name" value="PAS domain"/>
    <property type="match status" value="1"/>
</dbReference>
<evidence type="ECO:0000259" key="2">
    <source>
        <dbReference type="Pfam" id="PF08447"/>
    </source>
</evidence>
<evidence type="ECO:0000313" key="3">
    <source>
        <dbReference type="EMBL" id="ORE19448.1"/>
    </source>
</evidence>
<dbReference type="EMBL" id="KV921310">
    <property type="protein sequence ID" value="ORE19448.1"/>
    <property type="molecule type" value="Genomic_DNA"/>
</dbReference>
<sequence length="235" mass="26643">METVQTDGNNDNSDNQVMKLRMGSSFGEFTRHKNWSQSILDAIRDVVRKPGDIVGHLFTEFIHVDDVDNFVRNFRLAHEKMKIFRICYRFLRKDGKYATLETRGQFYKTSFFGNARCIPTEASQKEFSSEERDLSNAQSLADDESGVDYSNDEVDMPAQSSLVYAQGVSPYHNISDSSSLFTELRYDLGERSMGISMGLCSGNLTNVNESPANVPFVENAEIQEENNEPRSEKVS</sequence>
<dbReference type="InterPro" id="IPR035965">
    <property type="entry name" value="PAS-like_dom_sf"/>
</dbReference>
<dbReference type="SUPFAM" id="SSF55785">
    <property type="entry name" value="PYP-like sensor domain (PAS domain)"/>
    <property type="match status" value="1"/>
</dbReference>
<feature type="domain" description="PAS fold-3" evidence="2">
    <location>
        <begin position="50"/>
        <end position="107"/>
    </location>
</feature>
<feature type="compositionally biased region" description="Acidic residues" evidence="1">
    <location>
        <begin position="141"/>
        <end position="152"/>
    </location>
</feature>
<name>A0A1X0S5L1_RHIZD</name>
<dbReference type="InterPro" id="IPR013655">
    <property type="entry name" value="PAS_fold_3"/>
</dbReference>
<evidence type="ECO:0000256" key="1">
    <source>
        <dbReference type="SAM" id="MobiDB-lite"/>
    </source>
</evidence>
<dbReference type="Pfam" id="PF08447">
    <property type="entry name" value="PAS_3"/>
    <property type="match status" value="1"/>
</dbReference>
<reference evidence="3 4" key="1">
    <citation type="journal article" date="2016" name="Proc. Natl. Acad. Sci. U.S.A.">
        <title>Lipid metabolic changes in an early divergent fungus govern the establishment of a mutualistic symbiosis with endobacteria.</title>
        <authorList>
            <person name="Lastovetsky O.A."/>
            <person name="Gaspar M.L."/>
            <person name="Mondo S.J."/>
            <person name="LaButti K.M."/>
            <person name="Sandor L."/>
            <person name="Grigoriev I.V."/>
            <person name="Henry S.A."/>
            <person name="Pawlowska T.E."/>
        </authorList>
    </citation>
    <scope>NUCLEOTIDE SEQUENCE [LARGE SCALE GENOMIC DNA]</scope>
    <source>
        <strain evidence="3 4">ATCC 11559</strain>
    </source>
</reference>
<proteinExistence type="predicted"/>